<dbReference type="EMBL" id="CBLX010000021">
    <property type="protein sequence ID" value="CDG40596.1"/>
    <property type="molecule type" value="Genomic_DNA"/>
</dbReference>
<reference evidence="1 2" key="1">
    <citation type="journal article" date="2014" name="Genome Biol. Evol.">
        <title>Acetic acid bacteria genomes reveal functional traits for adaptation to life in insect guts.</title>
        <authorList>
            <person name="Chouaia B."/>
            <person name="Gaiarsa S."/>
            <person name="Crotti E."/>
            <person name="Comandatore F."/>
            <person name="Degli Esposti M."/>
            <person name="Ricci I."/>
            <person name="Alma A."/>
            <person name="Favia G."/>
            <person name="Bandi C."/>
            <person name="Daffonchio D."/>
        </authorList>
    </citation>
    <scope>NUCLEOTIDE SEQUENCE [LARGE SCALE GENOMIC DNA]</scope>
    <source>
        <strain evidence="1 2">SF2.1</strain>
    </source>
</reference>
<gene>
    <name evidence="1" type="ORF">ASAP_2551</name>
</gene>
<accession>A0A060QLA1</accession>
<name>A0A060QLA1_9PROT</name>
<dbReference type="Proteomes" id="UP000027583">
    <property type="component" value="Unassembled WGS sequence"/>
</dbReference>
<sequence>MPNLADCDALGCRSARLPGHQDGHHCVSHTSCRQLARPCGPRADGLHPSQKPCGRPVLD</sequence>
<dbReference type="AlphaFoldDB" id="A0A060QLA1"/>
<organism evidence="1 2">
    <name type="scientific">Asaia bogorensis</name>
    <dbReference type="NCBI Taxonomy" id="91915"/>
    <lineage>
        <taxon>Bacteria</taxon>
        <taxon>Pseudomonadati</taxon>
        <taxon>Pseudomonadota</taxon>
        <taxon>Alphaproteobacteria</taxon>
        <taxon>Acetobacterales</taxon>
        <taxon>Acetobacteraceae</taxon>
        <taxon>Asaia</taxon>
    </lineage>
</organism>
<protein>
    <submittedName>
        <fullName evidence="1">Uncharacterized protein</fullName>
    </submittedName>
</protein>
<proteinExistence type="predicted"/>
<reference evidence="1 2" key="2">
    <citation type="journal article" date="2014" name="PLoS ONE">
        <title>Evolution of mitochondria reconstructed from the energy metabolism of living bacteria.</title>
        <authorList>
            <person name="Degli Esposti M."/>
            <person name="Chouaia B."/>
            <person name="Comandatore F."/>
            <person name="Crotti E."/>
            <person name="Sassera D."/>
            <person name="Lievens P.M."/>
            <person name="Daffonchio D."/>
            <person name="Bandi C."/>
        </authorList>
    </citation>
    <scope>NUCLEOTIDE SEQUENCE [LARGE SCALE GENOMIC DNA]</scope>
    <source>
        <strain evidence="1 2">SF2.1</strain>
    </source>
</reference>
<comment type="caution">
    <text evidence="1">The sequence shown here is derived from an EMBL/GenBank/DDBJ whole genome shotgun (WGS) entry which is preliminary data.</text>
</comment>
<evidence type="ECO:0000313" key="1">
    <source>
        <dbReference type="EMBL" id="CDG40596.1"/>
    </source>
</evidence>
<evidence type="ECO:0000313" key="2">
    <source>
        <dbReference type="Proteomes" id="UP000027583"/>
    </source>
</evidence>